<dbReference type="AlphaFoldDB" id="A0A8K0NVR3"/>
<gene>
    <name evidence="1" type="ORF">J437_LFUL003027</name>
</gene>
<reference evidence="1" key="1">
    <citation type="submission" date="2013-04" db="EMBL/GenBank/DDBJ databases">
        <authorList>
            <person name="Qu J."/>
            <person name="Murali S.C."/>
            <person name="Bandaranaike D."/>
            <person name="Bellair M."/>
            <person name="Blankenburg K."/>
            <person name="Chao H."/>
            <person name="Dinh H."/>
            <person name="Doddapaneni H."/>
            <person name="Downs B."/>
            <person name="Dugan-Rocha S."/>
            <person name="Elkadiri S."/>
            <person name="Gnanaolivu R.D."/>
            <person name="Hernandez B."/>
            <person name="Javaid M."/>
            <person name="Jayaseelan J.C."/>
            <person name="Lee S."/>
            <person name="Li M."/>
            <person name="Ming W."/>
            <person name="Munidasa M."/>
            <person name="Muniz J."/>
            <person name="Nguyen L."/>
            <person name="Ongeri F."/>
            <person name="Osuji N."/>
            <person name="Pu L.-L."/>
            <person name="Puazo M."/>
            <person name="Qu C."/>
            <person name="Quiroz J."/>
            <person name="Raj R."/>
            <person name="Weissenberger G."/>
            <person name="Xin Y."/>
            <person name="Zou X."/>
            <person name="Han Y."/>
            <person name="Richards S."/>
            <person name="Worley K."/>
            <person name="Muzny D."/>
            <person name="Gibbs R."/>
        </authorList>
    </citation>
    <scope>NUCLEOTIDE SEQUENCE</scope>
    <source>
        <strain evidence="1">Sampled in the wild</strain>
    </source>
</reference>
<reference evidence="1" key="2">
    <citation type="submission" date="2017-10" db="EMBL/GenBank/DDBJ databases">
        <title>Ladona fulva Genome sequencing and assembly.</title>
        <authorList>
            <person name="Murali S."/>
            <person name="Richards S."/>
            <person name="Bandaranaike D."/>
            <person name="Bellair M."/>
            <person name="Blankenburg K."/>
            <person name="Chao H."/>
            <person name="Dinh H."/>
            <person name="Doddapaneni H."/>
            <person name="Dugan-Rocha S."/>
            <person name="Elkadiri S."/>
            <person name="Gnanaolivu R."/>
            <person name="Hernandez B."/>
            <person name="Skinner E."/>
            <person name="Javaid M."/>
            <person name="Lee S."/>
            <person name="Li M."/>
            <person name="Ming W."/>
            <person name="Munidasa M."/>
            <person name="Muniz J."/>
            <person name="Nguyen L."/>
            <person name="Hughes D."/>
            <person name="Osuji N."/>
            <person name="Pu L.-L."/>
            <person name="Puazo M."/>
            <person name="Qu C."/>
            <person name="Quiroz J."/>
            <person name="Raj R."/>
            <person name="Weissenberger G."/>
            <person name="Xin Y."/>
            <person name="Zou X."/>
            <person name="Han Y."/>
            <person name="Worley K."/>
            <person name="Muzny D."/>
            <person name="Gibbs R."/>
        </authorList>
    </citation>
    <scope>NUCLEOTIDE SEQUENCE</scope>
    <source>
        <strain evidence="1">Sampled in the wild</strain>
    </source>
</reference>
<evidence type="ECO:0000313" key="1">
    <source>
        <dbReference type="EMBL" id="KAG8223563.1"/>
    </source>
</evidence>
<dbReference type="EMBL" id="KZ308166">
    <property type="protein sequence ID" value="KAG8223563.1"/>
    <property type="molecule type" value="Genomic_DNA"/>
</dbReference>
<sequence length="82" mass="9117">MRRIPLRKYSALGLQVVWEGAEKGEKTAEFKHRVEEDMALGASGNVCIGDRALDFPFGSAELIEPYQAYRQTCYVGPINNGP</sequence>
<organism evidence="1 2">
    <name type="scientific">Ladona fulva</name>
    <name type="common">Scarce chaser dragonfly</name>
    <name type="synonym">Libellula fulva</name>
    <dbReference type="NCBI Taxonomy" id="123851"/>
    <lineage>
        <taxon>Eukaryota</taxon>
        <taxon>Metazoa</taxon>
        <taxon>Ecdysozoa</taxon>
        <taxon>Arthropoda</taxon>
        <taxon>Hexapoda</taxon>
        <taxon>Insecta</taxon>
        <taxon>Pterygota</taxon>
        <taxon>Palaeoptera</taxon>
        <taxon>Odonata</taxon>
        <taxon>Epiprocta</taxon>
        <taxon>Anisoptera</taxon>
        <taxon>Libelluloidea</taxon>
        <taxon>Libellulidae</taxon>
        <taxon>Ladona</taxon>
    </lineage>
</organism>
<accession>A0A8K0NVR3</accession>
<evidence type="ECO:0000313" key="2">
    <source>
        <dbReference type="Proteomes" id="UP000792457"/>
    </source>
</evidence>
<dbReference type="Proteomes" id="UP000792457">
    <property type="component" value="Unassembled WGS sequence"/>
</dbReference>
<proteinExistence type="predicted"/>
<protein>
    <submittedName>
        <fullName evidence="1">Uncharacterized protein</fullName>
    </submittedName>
</protein>
<comment type="caution">
    <text evidence="1">The sequence shown here is derived from an EMBL/GenBank/DDBJ whole genome shotgun (WGS) entry which is preliminary data.</text>
</comment>
<name>A0A8K0NVR3_LADFU</name>
<keyword evidence="2" id="KW-1185">Reference proteome</keyword>